<evidence type="ECO:0000313" key="2">
    <source>
        <dbReference type="Proteomes" id="UP001196301"/>
    </source>
</evidence>
<evidence type="ECO:0000313" key="1">
    <source>
        <dbReference type="EMBL" id="MBU5336636.1"/>
    </source>
</evidence>
<comment type="caution">
    <text evidence="1">The sequence shown here is derived from an EMBL/GenBank/DDBJ whole genome shotgun (WGS) entry which is preliminary data.</text>
</comment>
<organism evidence="1 2">
    <name type="scientific">Intestinibacter bartlettii</name>
    <dbReference type="NCBI Taxonomy" id="261299"/>
    <lineage>
        <taxon>Bacteria</taxon>
        <taxon>Bacillati</taxon>
        <taxon>Bacillota</taxon>
        <taxon>Clostridia</taxon>
        <taxon>Peptostreptococcales</taxon>
        <taxon>Peptostreptococcaceae</taxon>
        <taxon>Intestinibacter</taxon>
    </lineage>
</organism>
<dbReference type="EMBL" id="JAHLOQ010000024">
    <property type="protein sequence ID" value="MBU5336636.1"/>
    <property type="molecule type" value="Genomic_DNA"/>
</dbReference>
<sequence length="67" mass="7756">MYAMSSRDIIKVLNQDGWMKVDCRGSHNMFKHPTKKGRVTVPHPKKDLPLKTVKSIFLQAQIEYGKQ</sequence>
<dbReference type="InterPro" id="IPR012933">
    <property type="entry name" value="HicA_mRNA_interferase"/>
</dbReference>
<name>A0ABS6DXQ9_9FIRM</name>
<reference evidence="1 2" key="1">
    <citation type="submission" date="2021-06" db="EMBL/GenBank/DDBJ databases">
        <authorList>
            <person name="Sun Q."/>
            <person name="Li D."/>
        </authorList>
    </citation>
    <scope>NUCLEOTIDE SEQUENCE [LARGE SCALE GENOMIC DNA]</scope>
    <source>
        <strain evidence="1 2">N19</strain>
    </source>
</reference>
<gene>
    <name evidence="1" type="ORF">KQI20_09310</name>
</gene>
<protein>
    <submittedName>
        <fullName evidence="1">Type II toxin-antitoxin system HicA family toxin</fullName>
    </submittedName>
</protein>
<proteinExistence type="predicted"/>
<keyword evidence="2" id="KW-1185">Reference proteome</keyword>
<dbReference type="Proteomes" id="UP001196301">
    <property type="component" value="Unassembled WGS sequence"/>
</dbReference>
<dbReference type="Pfam" id="PF07927">
    <property type="entry name" value="HicA_toxin"/>
    <property type="match status" value="1"/>
</dbReference>
<accession>A0ABS6DXQ9</accession>